<name>A0A7W6AGM3_9HYPH</name>
<dbReference type="AlphaFoldDB" id="A0A7W6AGM3"/>
<keyword evidence="4" id="KW-1185">Reference proteome</keyword>
<reference evidence="1" key="1">
    <citation type="journal article" date="2014" name="Int. J. Syst. Evol. Microbiol.">
        <title>Complete genome of a new Firmicutes species belonging to the dominant human colonic microbiota ('Ruminococcus bicirculans') reveals two chromosomes and a selective capacity to utilize plant glucans.</title>
        <authorList>
            <consortium name="NISC Comparative Sequencing Program"/>
            <person name="Wegmann U."/>
            <person name="Louis P."/>
            <person name="Goesmann A."/>
            <person name="Henrissat B."/>
            <person name="Duncan S.H."/>
            <person name="Flint H.J."/>
        </authorList>
    </citation>
    <scope>NUCLEOTIDE SEQUENCE</scope>
    <source>
        <strain evidence="1">NBRC 107710</strain>
    </source>
</reference>
<dbReference type="Proteomes" id="UP000517759">
    <property type="component" value="Unassembled WGS sequence"/>
</dbReference>
<dbReference type="Proteomes" id="UP001156881">
    <property type="component" value="Unassembled WGS sequence"/>
</dbReference>
<evidence type="ECO:0000313" key="3">
    <source>
        <dbReference type="Proteomes" id="UP000517759"/>
    </source>
</evidence>
<gene>
    <name evidence="1" type="ORF">GCM10007884_43140</name>
    <name evidence="2" type="ORF">GGR33_002480</name>
</gene>
<accession>A0A7W6AGM3</accession>
<evidence type="ECO:0000313" key="1">
    <source>
        <dbReference type="EMBL" id="GLS46321.1"/>
    </source>
</evidence>
<proteinExistence type="predicted"/>
<organism evidence="2 3">
    <name type="scientific">Methylobacterium brachythecii</name>
    <dbReference type="NCBI Taxonomy" id="1176177"/>
    <lineage>
        <taxon>Bacteria</taxon>
        <taxon>Pseudomonadati</taxon>
        <taxon>Pseudomonadota</taxon>
        <taxon>Alphaproteobacteria</taxon>
        <taxon>Hyphomicrobiales</taxon>
        <taxon>Methylobacteriaceae</taxon>
        <taxon>Methylobacterium</taxon>
    </lineage>
</organism>
<sequence>MSAAAIASIHRPYPGLTAAVTLGPARLVLDTMGPLARKAAGSKTVARVLMSAIALWGALGPLASTIGDLAR</sequence>
<dbReference type="EMBL" id="JACIDN010000004">
    <property type="protein sequence ID" value="MBB3902978.1"/>
    <property type="molecule type" value="Genomic_DNA"/>
</dbReference>
<reference evidence="2 3" key="3">
    <citation type="submission" date="2020-08" db="EMBL/GenBank/DDBJ databases">
        <title>Genomic Encyclopedia of Type Strains, Phase IV (KMG-IV): sequencing the most valuable type-strain genomes for metagenomic binning, comparative biology and taxonomic classification.</title>
        <authorList>
            <person name="Goeker M."/>
        </authorList>
    </citation>
    <scope>NUCLEOTIDE SEQUENCE [LARGE SCALE GENOMIC DNA]</scope>
    <source>
        <strain evidence="2 3">DSM 24105</strain>
    </source>
</reference>
<evidence type="ECO:0000313" key="2">
    <source>
        <dbReference type="EMBL" id="MBB3902978.1"/>
    </source>
</evidence>
<comment type="caution">
    <text evidence="2">The sequence shown here is derived from an EMBL/GenBank/DDBJ whole genome shotgun (WGS) entry which is preliminary data.</text>
</comment>
<dbReference type="RefSeq" id="WP_183505471.1">
    <property type="nucleotide sequence ID" value="NZ_BSPG01000039.1"/>
</dbReference>
<protein>
    <submittedName>
        <fullName evidence="2">Uncharacterized protein</fullName>
    </submittedName>
</protein>
<dbReference type="EMBL" id="BSPG01000039">
    <property type="protein sequence ID" value="GLS46321.1"/>
    <property type="molecule type" value="Genomic_DNA"/>
</dbReference>
<reference evidence="1" key="4">
    <citation type="submission" date="2023-01" db="EMBL/GenBank/DDBJ databases">
        <title>Draft genome sequence of Methylobacterium brachythecii strain NBRC 107710.</title>
        <authorList>
            <person name="Sun Q."/>
            <person name="Mori K."/>
        </authorList>
    </citation>
    <scope>NUCLEOTIDE SEQUENCE</scope>
    <source>
        <strain evidence="1">NBRC 107710</strain>
    </source>
</reference>
<evidence type="ECO:0000313" key="4">
    <source>
        <dbReference type="Proteomes" id="UP001156881"/>
    </source>
</evidence>
<reference evidence="4" key="2">
    <citation type="journal article" date="2019" name="Int. J. Syst. Evol. Microbiol.">
        <title>The Global Catalogue of Microorganisms (GCM) 10K type strain sequencing project: providing services to taxonomists for standard genome sequencing and annotation.</title>
        <authorList>
            <consortium name="The Broad Institute Genomics Platform"/>
            <consortium name="The Broad Institute Genome Sequencing Center for Infectious Disease"/>
            <person name="Wu L."/>
            <person name="Ma J."/>
        </authorList>
    </citation>
    <scope>NUCLEOTIDE SEQUENCE [LARGE SCALE GENOMIC DNA]</scope>
    <source>
        <strain evidence="4">NBRC 107710</strain>
    </source>
</reference>